<dbReference type="STRING" id="402676.B6K879"/>
<dbReference type="GO" id="GO:0022857">
    <property type="term" value="F:transmembrane transporter activity"/>
    <property type="evidence" value="ECO:0007669"/>
    <property type="project" value="InterPro"/>
</dbReference>
<feature type="compositionally biased region" description="Acidic residues" evidence="6">
    <location>
        <begin position="27"/>
        <end position="38"/>
    </location>
</feature>
<dbReference type="AlphaFoldDB" id="B6K879"/>
<feature type="transmembrane region" description="Helical" evidence="7">
    <location>
        <begin position="746"/>
        <end position="773"/>
    </location>
</feature>
<dbReference type="PANTHER" id="PTHR31082">
    <property type="entry name" value="PHEROMONE-REGULATED MEMBRANE PROTEIN 10"/>
    <property type="match status" value="1"/>
</dbReference>
<feature type="transmembrane region" description="Helical" evidence="7">
    <location>
        <begin position="542"/>
        <end position="566"/>
    </location>
</feature>
<dbReference type="InterPro" id="IPR051361">
    <property type="entry name" value="ThrE/Ser_Exporter"/>
</dbReference>
<evidence type="ECO:0000256" key="3">
    <source>
        <dbReference type="ARBA" id="ARBA00022989"/>
    </source>
</evidence>
<dbReference type="JaponicusDB" id="SJAG_04957"/>
<feature type="region of interest" description="Disordered" evidence="6">
    <location>
        <begin position="1"/>
        <end position="56"/>
    </location>
</feature>
<evidence type="ECO:0000256" key="4">
    <source>
        <dbReference type="ARBA" id="ARBA00023136"/>
    </source>
</evidence>
<dbReference type="eggNOG" id="ENOG502QPMM">
    <property type="taxonomic scope" value="Eukaryota"/>
</dbReference>
<keyword evidence="2 7" id="KW-0812">Transmembrane</keyword>
<dbReference type="EMBL" id="KE651167">
    <property type="protein sequence ID" value="EEB09733.1"/>
    <property type="molecule type" value="Genomic_DNA"/>
</dbReference>
<dbReference type="PANTHER" id="PTHR31082:SF4">
    <property type="entry name" value="PHEROMONE-REGULATED MEMBRANE PROTEIN 10"/>
    <property type="match status" value="1"/>
</dbReference>
<dbReference type="OMA" id="FAHGCAS"/>
<evidence type="ECO:0000313" key="11">
    <source>
        <dbReference type="Proteomes" id="UP000001744"/>
    </source>
</evidence>
<evidence type="ECO:0000256" key="5">
    <source>
        <dbReference type="ARBA" id="ARBA00034125"/>
    </source>
</evidence>
<dbReference type="VEuPathDB" id="FungiDB:SJAG_04957"/>
<feature type="compositionally biased region" description="Basic residues" evidence="6">
    <location>
        <begin position="268"/>
        <end position="278"/>
    </location>
</feature>
<feature type="domain" description="Threonine/Serine exporter ThrE" evidence="9">
    <location>
        <begin position="624"/>
        <end position="767"/>
    </location>
</feature>
<reference evidence="10 11" key="1">
    <citation type="journal article" date="2011" name="Science">
        <title>Comparative functional genomics of the fission yeasts.</title>
        <authorList>
            <person name="Rhind N."/>
            <person name="Chen Z."/>
            <person name="Yassour M."/>
            <person name="Thompson D.A."/>
            <person name="Haas B.J."/>
            <person name="Habib N."/>
            <person name="Wapinski I."/>
            <person name="Roy S."/>
            <person name="Lin M.F."/>
            <person name="Heiman D.I."/>
            <person name="Young S.K."/>
            <person name="Furuya K."/>
            <person name="Guo Y."/>
            <person name="Pidoux A."/>
            <person name="Chen H.M."/>
            <person name="Robbertse B."/>
            <person name="Goldberg J.M."/>
            <person name="Aoki K."/>
            <person name="Bayne E.H."/>
            <person name="Berlin A.M."/>
            <person name="Desjardins C.A."/>
            <person name="Dobbs E."/>
            <person name="Dukaj L."/>
            <person name="Fan L."/>
            <person name="FitzGerald M.G."/>
            <person name="French C."/>
            <person name="Gujja S."/>
            <person name="Hansen K."/>
            <person name="Keifenheim D."/>
            <person name="Levin J.Z."/>
            <person name="Mosher R.A."/>
            <person name="Mueller C.A."/>
            <person name="Pfiffner J."/>
            <person name="Priest M."/>
            <person name="Russ C."/>
            <person name="Smialowska A."/>
            <person name="Swoboda P."/>
            <person name="Sykes S.M."/>
            <person name="Vaughn M."/>
            <person name="Vengrova S."/>
            <person name="Yoder R."/>
            <person name="Zeng Q."/>
            <person name="Allshire R."/>
            <person name="Baulcombe D."/>
            <person name="Birren B.W."/>
            <person name="Brown W."/>
            <person name="Ekwall K."/>
            <person name="Kellis M."/>
            <person name="Leatherwood J."/>
            <person name="Levin H."/>
            <person name="Margalit H."/>
            <person name="Martienssen R."/>
            <person name="Nieduszynski C.A."/>
            <person name="Spatafora J.W."/>
            <person name="Friedman N."/>
            <person name="Dalgaard J.Z."/>
            <person name="Baumann P."/>
            <person name="Niki H."/>
            <person name="Regev A."/>
            <person name="Nusbaum C."/>
        </authorList>
    </citation>
    <scope>NUCLEOTIDE SEQUENCE [LARGE SCALE GENOMIC DNA]</scope>
    <source>
        <strain evidence="11">yFS275 / FY16936</strain>
    </source>
</reference>
<accession>B6K879</accession>
<dbReference type="RefSeq" id="XP_002176026.1">
    <property type="nucleotide sequence ID" value="XM_002175990.2"/>
</dbReference>
<keyword evidence="3 7" id="KW-1133">Transmembrane helix</keyword>
<feature type="domain" description="Threonine/serine exporter-like N-terminal" evidence="8">
    <location>
        <begin position="354"/>
        <end position="598"/>
    </location>
</feature>
<feature type="transmembrane region" description="Helical" evidence="7">
    <location>
        <begin position="668"/>
        <end position="687"/>
    </location>
</feature>
<dbReference type="GeneID" id="7050388"/>
<comment type="subcellular location">
    <subcellularLocation>
        <location evidence="1">Membrane</location>
        <topology evidence="1">Multi-pass membrane protein</topology>
    </subcellularLocation>
</comment>
<dbReference type="HOGENOM" id="CLU_007078_2_1_1"/>
<feature type="compositionally biased region" description="Polar residues" evidence="6">
    <location>
        <begin position="258"/>
        <end position="267"/>
    </location>
</feature>
<dbReference type="InterPro" id="IPR010619">
    <property type="entry name" value="ThrE-like_N"/>
</dbReference>
<evidence type="ECO:0000259" key="8">
    <source>
        <dbReference type="Pfam" id="PF06738"/>
    </source>
</evidence>
<evidence type="ECO:0000259" key="9">
    <source>
        <dbReference type="Pfam" id="PF12821"/>
    </source>
</evidence>
<evidence type="ECO:0000256" key="7">
    <source>
        <dbReference type="SAM" id="Phobius"/>
    </source>
</evidence>
<feature type="transmembrane region" description="Helical" evidence="7">
    <location>
        <begin position="694"/>
        <end position="713"/>
    </location>
</feature>
<dbReference type="Proteomes" id="UP000001744">
    <property type="component" value="Unassembled WGS sequence"/>
</dbReference>
<dbReference type="InterPro" id="IPR024528">
    <property type="entry name" value="ThrE_2"/>
</dbReference>
<name>B6K879_SCHJY</name>
<feature type="transmembrane region" description="Helical" evidence="7">
    <location>
        <begin position="578"/>
        <end position="602"/>
    </location>
</feature>
<organism evidence="10 11">
    <name type="scientific">Schizosaccharomyces japonicus (strain yFS275 / FY16936)</name>
    <name type="common">Fission yeast</name>
    <dbReference type="NCBI Taxonomy" id="402676"/>
    <lineage>
        <taxon>Eukaryota</taxon>
        <taxon>Fungi</taxon>
        <taxon>Dikarya</taxon>
        <taxon>Ascomycota</taxon>
        <taxon>Taphrinomycotina</taxon>
        <taxon>Schizosaccharomycetes</taxon>
        <taxon>Schizosaccharomycetales</taxon>
        <taxon>Schizosaccharomycetaceae</taxon>
        <taxon>Schizosaccharomyces</taxon>
    </lineage>
</organism>
<sequence length="783" mass="86078">MTFRPNRFRRRNSEEPLSQAFLRDNGDLIEEENEDEQDNQTLGEKQTESLHEDDDDEEVAAEFHTVRRNTSALSLFAPSSQPVSAQGSNSIRSNQYLTVNTGHLRVPSTRTSDEANSPISTYTYDTNPSFLPSPPASLNGDNLRRPTLDRSYSAPLIENPITTGRLPSIDSASRQDLPLLDRNLLPSSTNEAYKLVAAHTSARLEHMRLFAQRAKETSTPDDTDELEKEFTTDTREHYRGGVLSNLLKLYTHTDVAASSRNVKTSSSRQKKWQKHKKVNSSTHSLSDLFQASNSTFLAPITASQSRDDLALFQKPSPRSHIKFALPSYHKKPKPSDDELKITVHLADILQRQMYILKLCRGLMIYGAPSHRLEEQLVATARVLEIESQFLYVPGCTLISFGDINTHTSDMHIVRVNQTIDLGKLKLVHQIYKDVLHDLMSVEEAIKNLDDIFKAKSYFRNWLIIVMYGFASVTILPIAFEGGWLDLPLAFVLGVLVGILQIYVAPRSTTYNSLIEVTGAILTSFLSRALGSIARGTGKLFCFSALAEGAIVVILPGYIVLCGSLELQSKNIVAGSVRMFYAIIYSLFLSFGIAIGSALYGWMDHNATMDVHCPASSQLDAKWRILFVPLFTLCLLMINQARPAQWPVATFISCAGYAVNYFSSLHFGSTQIANAIGAFAIGCLGNIYSRLGKGLAFAAVLPAIFVQVPSGLAAQGGLSAGLQVASLATNSTTSTSSSSSTSQYSSLLFGLAMVQLAIGISVGLFASAMVIYPFGKRRSGLFSF</sequence>
<protein>
    <submittedName>
        <fullName evidence="10">DUF1212 family protein</fullName>
    </submittedName>
</protein>
<evidence type="ECO:0000313" key="10">
    <source>
        <dbReference type="EMBL" id="EEB09733.1"/>
    </source>
</evidence>
<dbReference type="Pfam" id="PF12821">
    <property type="entry name" value="ThrE_2"/>
    <property type="match status" value="1"/>
</dbReference>
<evidence type="ECO:0000256" key="2">
    <source>
        <dbReference type="ARBA" id="ARBA00022692"/>
    </source>
</evidence>
<evidence type="ECO:0000256" key="6">
    <source>
        <dbReference type="SAM" id="MobiDB-lite"/>
    </source>
</evidence>
<comment type="similarity">
    <text evidence="5">Belongs to the ThrE exporter (TC 2.A.79) family.</text>
</comment>
<feature type="transmembrane region" description="Helical" evidence="7">
    <location>
        <begin position="485"/>
        <end position="503"/>
    </location>
</feature>
<proteinExistence type="inferred from homology"/>
<keyword evidence="11" id="KW-1185">Reference proteome</keyword>
<feature type="transmembrane region" description="Helical" evidence="7">
    <location>
        <begin position="510"/>
        <end position="530"/>
    </location>
</feature>
<keyword evidence="4 7" id="KW-0472">Membrane</keyword>
<feature type="transmembrane region" description="Helical" evidence="7">
    <location>
        <begin position="461"/>
        <end position="479"/>
    </location>
</feature>
<dbReference type="OrthoDB" id="413008at2759"/>
<dbReference type="Pfam" id="PF06738">
    <property type="entry name" value="ThrE"/>
    <property type="match status" value="1"/>
</dbReference>
<feature type="compositionally biased region" description="Basic residues" evidence="6">
    <location>
        <begin position="1"/>
        <end position="10"/>
    </location>
</feature>
<evidence type="ECO:0000256" key="1">
    <source>
        <dbReference type="ARBA" id="ARBA00004141"/>
    </source>
</evidence>
<feature type="region of interest" description="Disordered" evidence="6">
    <location>
        <begin position="258"/>
        <end position="279"/>
    </location>
</feature>
<gene>
    <name evidence="10" type="ORF">SJAG_04957</name>
</gene>